<organism evidence="2 3">
    <name type="scientific">Canibacter oris</name>
    <dbReference type="NCBI Taxonomy" id="1365628"/>
    <lineage>
        <taxon>Bacteria</taxon>
        <taxon>Bacillati</taxon>
        <taxon>Actinomycetota</taxon>
        <taxon>Actinomycetes</taxon>
        <taxon>Micrococcales</taxon>
        <taxon>Microbacteriaceae</taxon>
        <taxon>Canibacter</taxon>
    </lineage>
</organism>
<dbReference type="NCBIfam" id="TIGR01653">
    <property type="entry name" value="lactococcin_972"/>
    <property type="match status" value="1"/>
</dbReference>
<dbReference type="AlphaFoldDB" id="A0A840DE05"/>
<protein>
    <submittedName>
        <fullName evidence="2">Lactococcin 972 family bacteriocin</fullName>
    </submittedName>
</protein>
<accession>A0A840DE05</accession>
<dbReference type="Gene3D" id="2.60.40.2850">
    <property type="match status" value="1"/>
</dbReference>
<dbReference type="InterPro" id="IPR006540">
    <property type="entry name" value="Lactococcin_972"/>
</dbReference>
<dbReference type="EMBL" id="JACIFD010000008">
    <property type="protein sequence ID" value="MBB4071681.1"/>
    <property type="molecule type" value="Genomic_DNA"/>
</dbReference>
<feature type="signal peptide" evidence="1">
    <location>
        <begin position="1"/>
        <end position="27"/>
    </location>
</feature>
<keyword evidence="1" id="KW-0732">Signal</keyword>
<name>A0A840DE05_9MICO</name>
<reference evidence="2" key="1">
    <citation type="submission" date="2020-08" db="EMBL/GenBank/DDBJ databases">
        <title>Sequencing the genomes of 1000 actinobacteria strains.</title>
        <authorList>
            <person name="Klenk H.-P."/>
        </authorList>
    </citation>
    <scope>NUCLEOTIDE SEQUENCE [LARGE SCALE GENOMIC DNA]</scope>
    <source>
        <strain evidence="2">DSM 27064</strain>
    </source>
</reference>
<feature type="chain" id="PRO_5033047865" evidence="1">
    <location>
        <begin position="28"/>
        <end position="97"/>
    </location>
</feature>
<keyword evidence="3" id="KW-1185">Reference proteome</keyword>
<evidence type="ECO:0000313" key="3">
    <source>
        <dbReference type="Proteomes" id="UP000571183"/>
    </source>
</evidence>
<comment type="caution">
    <text evidence="2">The sequence shown here is derived from an EMBL/GenBank/DDBJ whole genome shotgun (WGS) entry which is preliminary data.</text>
</comment>
<gene>
    <name evidence="2" type="ORF">F5897_000993</name>
</gene>
<evidence type="ECO:0000256" key="1">
    <source>
        <dbReference type="SAM" id="SignalP"/>
    </source>
</evidence>
<dbReference type="Pfam" id="PF09683">
    <property type="entry name" value="Lactococcin_972"/>
    <property type="match status" value="1"/>
</dbReference>
<sequence length="97" mass="10432">MKNLRKKSATVLLAAGIIFAGTGTAGAAISAGGGSWDYGVDYWSMKTWSNYYHATKVHSSTACNANRCVSSGPTPKDRWSYASLRATWGGNTSYWNN</sequence>
<dbReference type="Proteomes" id="UP000571183">
    <property type="component" value="Unassembled WGS sequence"/>
</dbReference>
<proteinExistence type="predicted"/>
<dbReference type="RefSeq" id="WP_183304693.1">
    <property type="nucleotide sequence ID" value="NZ_JACIFD010000008.1"/>
</dbReference>
<evidence type="ECO:0000313" key="2">
    <source>
        <dbReference type="EMBL" id="MBB4071681.1"/>
    </source>
</evidence>